<evidence type="ECO:0000256" key="2">
    <source>
        <dbReference type="SAM" id="SignalP"/>
    </source>
</evidence>
<organism evidence="3 4">
    <name type="scientific">Tetrabaena socialis</name>
    <dbReference type="NCBI Taxonomy" id="47790"/>
    <lineage>
        <taxon>Eukaryota</taxon>
        <taxon>Viridiplantae</taxon>
        <taxon>Chlorophyta</taxon>
        <taxon>core chlorophytes</taxon>
        <taxon>Chlorophyceae</taxon>
        <taxon>CS clade</taxon>
        <taxon>Chlamydomonadales</taxon>
        <taxon>Tetrabaenaceae</taxon>
        <taxon>Tetrabaena</taxon>
    </lineage>
</organism>
<feature type="signal peptide" evidence="2">
    <location>
        <begin position="1"/>
        <end position="26"/>
    </location>
</feature>
<proteinExistence type="predicted"/>
<evidence type="ECO:0000313" key="4">
    <source>
        <dbReference type="Proteomes" id="UP000236333"/>
    </source>
</evidence>
<comment type="caution">
    <text evidence="3">The sequence shown here is derived from an EMBL/GenBank/DDBJ whole genome shotgun (WGS) entry which is preliminary data.</text>
</comment>
<protein>
    <recommendedName>
        <fullName evidence="5">Bifunctional inhibitor/plant lipid transfer protein/seed storage helical domain-containing protein</fullName>
    </recommendedName>
</protein>
<dbReference type="SUPFAM" id="SSF47699">
    <property type="entry name" value="Bifunctional inhibitor/lipid-transfer protein/seed storage 2S albumin"/>
    <property type="match status" value="1"/>
</dbReference>
<dbReference type="EMBL" id="PGGS01000340">
    <property type="protein sequence ID" value="PNH05028.1"/>
    <property type="molecule type" value="Genomic_DNA"/>
</dbReference>
<keyword evidence="2" id="KW-0732">Signal</keyword>
<feature type="chain" id="PRO_5014329795" description="Bifunctional inhibitor/plant lipid transfer protein/seed storage helical domain-containing protein" evidence="2">
    <location>
        <begin position="27"/>
        <end position="366"/>
    </location>
</feature>
<dbReference type="AlphaFoldDB" id="A0A2J7ZXN3"/>
<sequence>MARISAALAVAVALAFALALAGPVGAQLPDKDSCVAAAESQSGNTQALAPCVNGPSAECCSTIKGFAGAAGPLANCLCYPDLLEQLFTTTESNTLARRFGVDRGLITNVLQSCGVPFAQGTGDAACPSGPGVSVTAPGTTVGVAPGGATSVTAPGTTVGVAPGGATSVTAPGTTVGVAPGGATSVTAPGTTVGVVPGGGPSGPAAAPPKPPAPAAAPPAKAPEGRRGVIKEVIKAYCKTHPEHPFCYCSYAAARQVVNAVVLAVALALALALTGPGPAAAQKPSLPDLGNCSRSLEAQSGNIEVLAPCVGGPSVACCSAVQAIAGPGAPLAYCLCFPPLLEQLYLAVETNDLATSAGLNRTVVRDV</sequence>
<reference evidence="3 4" key="1">
    <citation type="journal article" date="2017" name="Mol. Biol. Evol.">
        <title>The 4-celled Tetrabaena socialis nuclear genome reveals the essential components for genetic control of cell number at the origin of multicellularity in the volvocine lineage.</title>
        <authorList>
            <person name="Featherston J."/>
            <person name="Arakaki Y."/>
            <person name="Hanschen E.R."/>
            <person name="Ferris P.J."/>
            <person name="Michod R.E."/>
            <person name="Olson B.J.S.C."/>
            <person name="Nozaki H."/>
            <person name="Durand P.M."/>
        </authorList>
    </citation>
    <scope>NUCLEOTIDE SEQUENCE [LARGE SCALE GENOMIC DNA]</scope>
    <source>
        <strain evidence="3 4">NIES-571</strain>
    </source>
</reference>
<evidence type="ECO:0000313" key="3">
    <source>
        <dbReference type="EMBL" id="PNH05028.1"/>
    </source>
</evidence>
<name>A0A2J7ZXN3_9CHLO</name>
<evidence type="ECO:0008006" key="5">
    <source>
        <dbReference type="Google" id="ProtNLM"/>
    </source>
</evidence>
<keyword evidence="4" id="KW-1185">Reference proteome</keyword>
<feature type="region of interest" description="Disordered" evidence="1">
    <location>
        <begin position="196"/>
        <end position="223"/>
    </location>
</feature>
<dbReference type="Proteomes" id="UP000236333">
    <property type="component" value="Unassembled WGS sequence"/>
</dbReference>
<dbReference type="OrthoDB" id="540242at2759"/>
<accession>A0A2J7ZXN3</accession>
<feature type="compositionally biased region" description="Pro residues" evidence="1">
    <location>
        <begin position="205"/>
        <end position="220"/>
    </location>
</feature>
<evidence type="ECO:0000256" key="1">
    <source>
        <dbReference type="SAM" id="MobiDB-lite"/>
    </source>
</evidence>
<gene>
    <name evidence="3" type="ORF">TSOC_008761</name>
</gene>
<dbReference type="InterPro" id="IPR036312">
    <property type="entry name" value="Bifun_inhib/LTP/seed_sf"/>
</dbReference>